<dbReference type="Proteomes" id="UP000887566">
    <property type="component" value="Unplaced"/>
</dbReference>
<keyword evidence="2" id="KW-1185">Reference proteome</keyword>
<feature type="region of interest" description="Disordered" evidence="1">
    <location>
        <begin position="81"/>
        <end position="110"/>
    </location>
</feature>
<sequence>MHITVKEKQNQSPPNVRPFRPSRNAIDRVPMSALPYIHKQNGRSRRMDNSGAVFSNASGQLLQPTNPNFLTFFKLFNPQNDARTRRHKPPLRTVSKDIPNLDLSSEMMLS</sequence>
<proteinExistence type="predicted"/>
<feature type="region of interest" description="Disordered" evidence="1">
    <location>
        <begin position="1"/>
        <end position="31"/>
    </location>
</feature>
<dbReference type="WBParaSite" id="PSAMB.scaffold10940size3726.g33748.t1">
    <property type="protein sequence ID" value="PSAMB.scaffold10940size3726.g33748.t1"/>
    <property type="gene ID" value="PSAMB.scaffold10940size3726.g33748"/>
</dbReference>
<evidence type="ECO:0000256" key="1">
    <source>
        <dbReference type="SAM" id="MobiDB-lite"/>
    </source>
</evidence>
<organism evidence="2 3">
    <name type="scientific">Plectus sambesii</name>
    <dbReference type="NCBI Taxonomy" id="2011161"/>
    <lineage>
        <taxon>Eukaryota</taxon>
        <taxon>Metazoa</taxon>
        <taxon>Ecdysozoa</taxon>
        <taxon>Nematoda</taxon>
        <taxon>Chromadorea</taxon>
        <taxon>Plectida</taxon>
        <taxon>Plectina</taxon>
        <taxon>Plectoidea</taxon>
        <taxon>Plectidae</taxon>
        <taxon>Plectus</taxon>
    </lineage>
</organism>
<reference evidence="3" key="1">
    <citation type="submission" date="2022-11" db="UniProtKB">
        <authorList>
            <consortium name="WormBaseParasite"/>
        </authorList>
    </citation>
    <scope>IDENTIFICATION</scope>
</reference>
<accession>A0A914UMZ5</accession>
<protein>
    <submittedName>
        <fullName evidence="3">Uncharacterized protein</fullName>
    </submittedName>
</protein>
<dbReference type="AlphaFoldDB" id="A0A914UMZ5"/>
<evidence type="ECO:0000313" key="3">
    <source>
        <dbReference type="WBParaSite" id="PSAMB.scaffold10940size3726.g33748.t1"/>
    </source>
</evidence>
<evidence type="ECO:0000313" key="2">
    <source>
        <dbReference type="Proteomes" id="UP000887566"/>
    </source>
</evidence>
<name>A0A914UMZ5_9BILA</name>